<keyword evidence="2 3" id="KW-0040">ANK repeat</keyword>
<evidence type="ECO:0000256" key="2">
    <source>
        <dbReference type="ARBA" id="ARBA00023043"/>
    </source>
</evidence>
<proteinExistence type="predicted"/>
<dbReference type="SMART" id="SM00248">
    <property type="entry name" value="ANK"/>
    <property type="match status" value="3"/>
</dbReference>
<feature type="chain" id="PRO_5029003757" description="Ankyrin repeat protein" evidence="4">
    <location>
        <begin position="22"/>
        <end position="206"/>
    </location>
</feature>
<reference evidence="5 6" key="1">
    <citation type="submission" date="2020-04" db="EMBL/GenBank/DDBJ databases">
        <authorList>
            <person name="De Canck E."/>
        </authorList>
    </citation>
    <scope>NUCLEOTIDE SEQUENCE [LARGE SCALE GENOMIC DNA]</scope>
    <source>
        <strain evidence="5 6">LMG 28138</strain>
    </source>
</reference>
<dbReference type="PROSITE" id="PS50088">
    <property type="entry name" value="ANK_REPEAT"/>
    <property type="match status" value="3"/>
</dbReference>
<dbReference type="InterPro" id="IPR002110">
    <property type="entry name" value="Ankyrin_rpt"/>
</dbReference>
<evidence type="ECO:0008006" key="7">
    <source>
        <dbReference type="Google" id="ProtNLM"/>
    </source>
</evidence>
<feature type="repeat" description="ANK" evidence="3">
    <location>
        <begin position="80"/>
        <end position="112"/>
    </location>
</feature>
<name>A0A6S7BGN2_9BURK</name>
<dbReference type="PROSITE" id="PS51257">
    <property type="entry name" value="PROKAR_LIPOPROTEIN"/>
    <property type="match status" value="1"/>
</dbReference>
<dbReference type="PANTHER" id="PTHR24166:SF48">
    <property type="entry name" value="PROTEIN VAPYRIN"/>
    <property type="match status" value="1"/>
</dbReference>
<organism evidence="5 6">
    <name type="scientific">Pararobbsia alpina</name>
    <dbReference type="NCBI Taxonomy" id="621374"/>
    <lineage>
        <taxon>Bacteria</taxon>
        <taxon>Pseudomonadati</taxon>
        <taxon>Pseudomonadota</taxon>
        <taxon>Betaproteobacteria</taxon>
        <taxon>Burkholderiales</taxon>
        <taxon>Burkholderiaceae</taxon>
        <taxon>Pararobbsia</taxon>
    </lineage>
</organism>
<feature type="repeat" description="ANK" evidence="3">
    <location>
        <begin position="146"/>
        <end position="178"/>
    </location>
</feature>
<dbReference type="Proteomes" id="UP000494115">
    <property type="component" value="Unassembled WGS sequence"/>
</dbReference>
<dbReference type="InterPro" id="IPR050889">
    <property type="entry name" value="Dendritic_Spine_Reg/Scaffold"/>
</dbReference>
<dbReference type="Pfam" id="PF00023">
    <property type="entry name" value="Ank"/>
    <property type="match status" value="1"/>
</dbReference>
<feature type="signal peptide" evidence="4">
    <location>
        <begin position="1"/>
        <end position="21"/>
    </location>
</feature>
<dbReference type="SUPFAM" id="SSF48403">
    <property type="entry name" value="Ankyrin repeat"/>
    <property type="match status" value="1"/>
</dbReference>
<dbReference type="InterPro" id="IPR036770">
    <property type="entry name" value="Ankyrin_rpt-contain_sf"/>
</dbReference>
<protein>
    <recommendedName>
        <fullName evidence="7">Ankyrin repeat protein</fullName>
    </recommendedName>
</protein>
<dbReference type="AlphaFoldDB" id="A0A6S7BGN2"/>
<keyword evidence="1" id="KW-0677">Repeat</keyword>
<keyword evidence="4" id="KW-0732">Signal</keyword>
<sequence>MKLRRNFGFAWRSIASVAACAVLLAGCASEPMTAPHLEANQRVEAHQYDKEWFNAAREGRWDILDALLKAGYPIDSVNSSGYTALILAGYDDHPDTLDKLLAAGANACAADHNGNTALMGVLYKGQLDIARTLLQTHCDINATNNAGETALAFAALFGRYSLFDDLVAHGADPNHTDARGNTALATVRAQGNLTAVQALKKIGATY</sequence>
<dbReference type="EMBL" id="CADIKM010000028">
    <property type="protein sequence ID" value="CAB3798070.1"/>
    <property type="molecule type" value="Genomic_DNA"/>
</dbReference>
<evidence type="ECO:0000313" key="5">
    <source>
        <dbReference type="EMBL" id="CAB3798070.1"/>
    </source>
</evidence>
<feature type="repeat" description="ANK" evidence="3">
    <location>
        <begin position="113"/>
        <end position="145"/>
    </location>
</feature>
<evidence type="ECO:0000313" key="6">
    <source>
        <dbReference type="Proteomes" id="UP000494115"/>
    </source>
</evidence>
<accession>A0A6S7BGN2</accession>
<evidence type="ECO:0000256" key="3">
    <source>
        <dbReference type="PROSITE-ProRule" id="PRU00023"/>
    </source>
</evidence>
<gene>
    <name evidence="5" type="ORF">LMG28138_04373</name>
</gene>
<dbReference type="Gene3D" id="1.25.40.20">
    <property type="entry name" value="Ankyrin repeat-containing domain"/>
    <property type="match status" value="2"/>
</dbReference>
<evidence type="ECO:0000256" key="4">
    <source>
        <dbReference type="SAM" id="SignalP"/>
    </source>
</evidence>
<evidence type="ECO:0000256" key="1">
    <source>
        <dbReference type="ARBA" id="ARBA00022737"/>
    </source>
</evidence>
<keyword evidence="6" id="KW-1185">Reference proteome</keyword>
<dbReference type="PROSITE" id="PS50297">
    <property type="entry name" value="ANK_REP_REGION"/>
    <property type="match status" value="2"/>
</dbReference>
<dbReference type="PANTHER" id="PTHR24166">
    <property type="entry name" value="ROLLING PEBBLES, ISOFORM B"/>
    <property type="match status" value="1"/>
</dbReference>
<dbReference type="Pfam" id="PF12796">
    <property type="entry name" value="Ank_2"/>
    <property type="match status" value="1"/>
</dbReference>